<keyword evidence="6" id="KW-0811">Translocation</keyword>
<dbReference type="PANTHER" id="PTHR46527:SF1">
    <property type="entry name" value="NUCLEOPORIN NUP42"/>
    <property type="match status" value="1"/>
</dbReference>
<name>A0A670JPE0_PODMU</name>
<evidence type="ECO:0000313" key="14">
    <source>
        <dbReference type="Ensembl" id="ENSPMRP00000026923.1"/>
    </source>
</evidence>
<keyword evidence="6" id="KW-0813">Transport</keyword>
<dbReference type="GO" id="GO:0005643">
    <property type="term" value="C:nuclear pore"/>
    <property type="evidence" value="ECO:0007669"/>
    <property type="project" value="UniProtKB-SubCell"/>
</dbReference>
<evidence type="ECO:0000256" key="7">
    <source>
        <dbReference type="ARBA" id="ARBA00023242"/>
    </source>
</evidence>
<dbReference type="Gene3D" id="4.10.1000.10">
    <property type="entry name" value="Zinc finger, CCCH-type"/>
    <property type="match status" value="1"/>
</dbReference>
<evidence type="ECO:0000256" key="1">
    <source>
        <dbReference type="ARBA" id="ARBA00004335"/>
    </source>
</evidence>
<dbReference type="PANTHER" id="PTHR46527">
    <property type="entry name" value="NUCLEOPORIN-LIKE PROTEIN 2"/>
    <property type="match status" value="1"/>
</dbReference>
<dbReference type="InterPro" id="IPR051767">
    <property type="entry name" value="Nucleoporin_NUP42"/>
</dbReference>
<evidence type="ECO:0000256" key="10">
    <source>
        <dbReference type="ARBA" id="ARBA00042384"/>
    </source>
</evidence>
<evidence type="ECO:0000256" key="8">
    <source>
        <dbReference type="ARBA" id="ARBA00037262"/>
    </source>
</evidence>
<feature type="zinc finger region" description="C3H1-type" evidence="11">
    <location>
        <begin position="3"/>
        <end position="30"/>
    </location>
</feature>
<proteinExistence type="predicted"/>
<reference evidence="14 15" key="1">
    <citation type="journal article" date="2019" name="Proc. Natl. Acad. Sci. U.S.A.">
        <title>Regulatory changes in pterin and carotenoid genes underlie balanced color polymorphisms in the wall lizard.</title>
        <authorList>
            <person name="Andrade P."/>
            <person name="Pinho C."/>
            <person name="Perez I de Lanuza G."/>
            <person name="Afonso S."/>
            <person name="Brejcha J."/>
            <person name="Rubin C.J."/>
            <person name="Wallerman O."/>
            <person name="Pereira P."/>
            <person name="Sabatino S.J."/>
            <person name="Bellati A."/>
            <person name="Pellitteri-Rosa D."/>
            <person name="Bosakova Z."/>
            <person name="Bunikis I."/>
            <person name="Carretero M.A."/>
            <person name="Feiner N."/>
            <person name="Marsik P."/>
            <person name="Pauperio F."/>
            <person name="Salvi D."/>
            <person name="Soler L."/>
            <person name="While G.M."/>
            <person name="Uller T."/>
            <person name="Font E."/>
            <person name="Andersson L."/>
            <person name="Carneiro M."/>
        </authorList>
    </citation>
    <scope>NUCLEOTIDE SEQUENCE</scope>
</reference>
<evidence type="ECO:0000256" key="11">
    <source>
        <dbReference type="PROSITE-ProRule" id="PRU00723"/>
    </source>
</evidence>
<evidence type="ECO:0000256" key="5">
    <source>
        <dbReference type="ARBA" id="ARBA00022833"/>
    </source>
</evidence>
<keyword evidence="4 11" id="KW-0863">Zinc-finger</keyword>
<feature type="region of interest" description="Disordered" evidence="12">
    <location>
        <begin position="252"/>
        <end position="271"/>
    </location>
</feature>
<comment type="subcellular location">
    <subcellularLocation>
        <location evidence="1">Nucleus membrane</location>
        <topology evidence="1">Peripheral membrane protein</topology>
        <orientation evidence="1">Cytoplasmic side</orientation>
    </subcellularLocation>
    <subcellularLocation>
        <location evidence="2">Nucleus</location>
        <location evidence="2">Nuclear pore complex</location>
    </subcellularLocation>
</comment>
<evidence type="ECO:0000256" key="12">
    <source>
        <dbReference type="SAM" id="MobiDB-lite"/>
    </source>
</evidence>
<accession>A0A670JPE0</accession>
<dbReference type="InterPro" id="IPR036855">
    <property type="entry name" value="Znf_CCCH_sf"/>
</dbReference>
<dbReference type="SUPFAM" id="SSF90229">
    <property type="entry name" value="CCCH zinc finger"/>
    <property type="match status" value="1"/>
</dbReference>
<feature type="region of interest" description="Disordered" evidence="12">
    <location>
        <begin position="31"/>
        <end position="69"/>
    </location>
</feature>
<dbReference type="SMART" id="SM00356">
    <property type="entry name" value="ZnF_C3H1"/>
    <property type="match status" value="1"/>
</dbReference>
<evidence type="ECO:0000259" key="13">
    <source>
        <dbReference type="PROSITE" id="PS50103"/>
    </source>
</evidence>
<evidence type="ECO:0000256" key="3">
    <source>
        <dbReference type="ARBA" id="ARBA00022723"/>
    </source>
</evidence>
<evidence type="ECO:0000256" key="6">
    <source>
        <dbReference type="ARBA" id="ARBA00023132"/>
    </source>
</evidence>
<evidence type="ECO:0000256" key="2">
    <source>
        <dbReference type="ARBA" id="ARBA00004567"/>
    </source>
</evidence>
<gene>
    <name evidence="14" type="primary">NUP42</name>
</gene>
<dbReference type="AlphaFoldDB" id="A0A670JPE0"/>
<sequence>MARNSGQVCHYFLQGHCRFGDNCWNEHPRQHAGRANAGSGRRVAWSGHNQRYSNPVQTSSFSKSTSWHNRDSGFSQNRYAALNSTENVGNSGIVDEEDKLLEIIMKDMESWESSGQWMFSTYSPMKEKPNISGRIFPNPLNYPHILISLFPQINSVQQLASQWRSRLLELKNINASTKAALVSVIEKMKSQPPPAFGFGGQQASAFGSSGRDLFWLVVAFPVDNKSTQAFSFKPASELGSISSGSTPAFGSLTSSQGTASSTTAPHAVSFGDQPASSASSFSFKMATTTPGGFGASGFSGFGKPFPASSPETAPASVFGTAAITPALNPGFGKSFPASSSDSTSASVFGTAAASASLNSGNTLFGQPASLFGGNATLPPSTTPPSTTSAKLFTPESELSAEELEQFKAKKFTLGKIPSKPPPAALLNL</sequence>
<feature type="compositionally biased region" description="Low complexity" evidence="12">
    <location>
        <begin position="252"/>
        <end position="264"/>
    </location>
</feature>
<protein>
    <recommendedName>
        <fullName evidence="9">Nucleoporin NUP42</fullName>
    </recommendedName>
    <alternativeName>
        <fullName evidence="10">Nucleoporin-like protein 2</fullName>
    </alternativeName>
</protein>
<organism evidence="14 15">
    <name type="scientific">Podarcis muralis</name>
    <name type="common">Wall lizard</name>
    <name type="synonym">Lacerta muralis</name>
    <dbReference type="NCBI Taxonomy" id="64176"/>
    <lineage>
        <taxon>Eukaryota</taxon>
        <taxon>Metazoa</taxon>
        <taxon>Chordata</taxon>
        <taxon>Craniata</taxon>
        <taxon>Vertebrata</taxon>
        <taxon>Euteleostomi</taxon>
        <taxon>Lepidosauria</taxon>
        <taxon>Squamata</taxon>
        <taxon>Bifurcata</taxon>
        <taxon>Unidentata</taxon>
        <taxon>Episquamata</taxon>
        <taxon>Laterata</taxon>
        <taxon>Lacertibaenia</taxon>
        <taxon>Lacertidae</taxon>
        <taxon>Podarcis</taxon>
    </lineage>
</organism>
<reference evidence="14" key="3">
    <citation type="submission" date="2025-09" db="UniProtKB">
        <authorList>
            <consortium name="Ensembl"/>
        </authorList>
    </citation>
    <scope>IDENTIFICATION</scope>
</reference>
<keyword evidence="6" id="KW-0906">Nuclear pore complex</keyword>
<feature type="domain" description="C3H1-type" evidence="13">
    <location>
        <begin position="3"/>
        <end position="30"/>
    </location>
</feature>
<dbReference type="GO" id="GO:0031965">
    <property type="term" value="C:nuclear membrane"/>
    <property type="evidence" value="ECO:0007669"/>
    <property type="project" value="UniProtKB-SubCell"/>
</dbReference>
<dbReference type="OMA" id="CHNEHFD"/>
<evidence type="ECO:0000256" key="9">
    <source>
        <dbReference type="ARBA" id="ARBA00039886"/>
    </source>
</evidence>
<keyword evidence="15" id="KW-1185">Reference proteome</keyword>
<keyword evidence="7" id="KW-0539">Nucleus</keyword>
<feature type="region of interest" description="Disordered" evidence="12">
    <location>
        <begin position="374"/>
        <end position="396"/>
    </location>
</feature>
<dbReference type="PROSITE" id="PS50103">
    <property type="entry name" value="ZF_C3H1"/>
    <property type="match status" value="1"/>
</dbReference>
<feature type="compositionally biased region" description="Polar residues" evidence="12">
    <location>
        <begin position="47"/>
        <end position="69"/>
    </location>
</feature>
<dbReference type="Proteomes" id="UP000472272">
    <property type="component" value="Chromosome 12"/>
</dbReference>
<evidence type="ECO:0000313" key="15">
    <source>
        <dbReference type="Proteomes" id="UP000472272"/>
    </source>
</evidence>
<dbReference type="Ensembl" id="ENSPMRT00000028565.1">
    <property type="protein sequence ID" value="ENSPMRP00000026923.1"/>
    <property type="gene ID" value="ENSPMRG00000017384.1"/>
</dbReference>
<dbReference type="InterPro" id="IPR000571">
    <property type="entry name" value="Znf_CCCH"/>
</dbReference>
<comment type="function">
    <text evidence="8">Required for the export of mRNAs containing poly(A) tails from the nucleus into the cytoplasm.</text>
</comment>
<keyword evidence="6" id="KW-0653">Protein transport</keyword>
<dbReference type="GO" id="GO:0008270">
    <property type="term" value="F:zinc ion binding"/>
    <property type="evidence" value="ECO:0007669"/>
    <property type="project" value="UniProtKB-KW"/>
</dbReference>
<dbReference type="GeneTree" id="ENSGT00390000000118"/>
<keyword evidence="6" id="KW-0509">mRNA transport</keyword>
<evidence type="ECO:0000256" key="4">
    <source>
        <dbReference type="ARBA" id="ARBA00022771"/>
    </source>
</evidence>
<keyword evidence="5 11" id="KW-0862">Zinc</keyword>
<keyword evidence="3 11" id="KW-0479">Metal-binding</keyword>
<reference evidence="14" key="2">
    <citation type="submission" date="2025-08" db="UniProtKB">
        <authorList>
            <consortium name="Ensembl"/>
        </authorList>
    </citation>
    <scope>IDENTIFICATION</scope>
</reference>